<proteinExistence type="inferred from homology"/>
<dbReference type="PRINTS" id="PR00710">
    <property type="entry name" value="NATPEPTIDES"/>
</dbReference>
<dbReference type="AlphaFoldDB" id="A0A3B3QIZ6"/>
<comment type="subcellular location">
    <subcellularLocation>
        <location evidence="1 6">Secreted</location>
    </subcellularLocation>
</comment>
<evidence type="ECO:0000256" key="6">
    <source>
        <dbReference type="RuleBase" id="RU003686"/>
    </source>
</evidence>
<feature type="signal peptide" evidence="7">
    <location>
        <begin position="1"/>
        <end position="29"/>
    </location>
</feature>
<dbReference type="PANTHER" id="PTHR12167">
    <property type="entry name" value="C-TYPE NATRIURETIC PEPTIDE"/>
    <property type="match status" value="1"/>
</dbReference>
<keyword evidence="3" id="KW-0964">Secreted</keyword>
<dbReference type="GO" id="GO:0007168">
    <property type="term" value="P:receptor guanylyl cyclase signaling pathway"/>
    <property type="evidence" value="ECO:0007669"/>
    <property type="project" value="TreeGrafter"/>
</dbReference>
<dbReference type="InterPro" id="IPR000663">
    <property type="entry name" value="Natr_peptide"/>
</dbReference>
<feature type="chain" id="PRO_5017441073" evidence="7">
    <location>
        <begin position="30"/>
        <end position="119"/>
    </location>
</feature>
<evidence type="ECO:0000256" key="7">
    <source>
        <dbReference type="SAM" id="SignalP"/>
    </source>
</evidence>
<keyword evidence="5 6" id="KW-0838">Vasoactive</keyword>
<comment type="similarity">
    <text evidence="2 6">Belongs to the natriuretic peptide family.</text>
</comment>
<dbReference type="Ensembl" id="ENSPKIT00000029547.1">
    <property type="protein sequence ID" value="ENSPKIP00000005540.1"/>
    <property type="gene ID" value="ENSPKIG00000022179.1"/>
</dbReference>
<accession>A0A3B3QIZ6</accession>
<dbReference type="GO" id="GO:0005179">
    <property type="term" value="F:hormone activity"/>
    <property type="evidence" value="ECO:0007669"/>
    <property type="project" value="InterPro"/>
</dbReference>
<protein>
    <submittedName>
        <fullName evidence="8">Uncharacterized protein</fullName>
    </submittedName>
</protein>
<evidence type="ECO:0000313" key="8">
    <source>
        <dbReference type="Ensembl" id="ENSPKIP00000005540.1"/>
    </source>
</evidence>
<sequence length="119" mass="12750">RMACSSSSTSPLIVYLFSLLLLVAIQVESRPSPQKSDPGVLKDLFGGPVSSLLLRQHDINEGSGSSPASASQDSQERGTRLLLDFLGRQRKFRGRTRNSGRGCFGLKLDRIGALSGLGC</sequence>
<keyword evidence="7" id="KW-0732">Signal</keyword>
<dbReference type="Pfam" id="PF00212">
    <property type="entry name" value="ANP"/>
    <property type="match status" value="1"/>
</dbReference>
<evidence type="ECO:0000256" key="1">
    <source>
        <dbReference type="ARBA" id="ARBA00004613"/>
    </source>
</evidence>
<dbReference type="InterPro" id="IPR030480">
    <property type="entry name" value="Natr_peptide_CS"/>
</dbReference>
<evidence type="ECO:0000256" key="5">
    <source>
        <dbReference type="ARBA" id="ARBA00022858"/>
    </source>
</evidence>
<evidence type="ECO:0000256" key="4">
    <source>
        <dbReference type="ARBA" id="ARBA00022685"/>
    </source>
</evidence>
<dbReference type="PANTHER" id="PTHR12167:SF6">
    <property type="entry name" value="C-TYPE NATRIURETIC PEPTIDE 2-LIKE"/>
    <property type="match status" value="1"/>
</dbReference>
<dbReference type="GO" id="GO:0005576">
    <property type="term" value="C:extracellular region"/>
    <property type="evidence" value="ECO:0007669"/>
    <property type="project" value="UniProtKB-SubCell"/>
</dbReference>
<organism evidence="8 9">
    <name type="scientific">Paramormyrops kingsleyae</name>
    <dbReference type="NCBI Taxonomy" id="1676925"/>
    <lineage>
        <taxon>Eukaryota</taxon>
        <taxon>Metazoa</taxon>
        <taxon>Chordata</taxon>
        <taxon>Craniata</taxon>
        <taxon>Vertebrata</taxon>
        <taxon>Euteleostomi</taxon>
        <taxon>Actinopterygii</taxon>
        <taxon>Neopterygii</taxon>
        <taxon>Teleostei</taxon>
        <taxon>Osteoglossocephala</taxon>
        <taxon>Osteoglossomorpha</taxon>
        <taxon>Osteoglossiformes</taxon>
        <taxon>Mormyridae</taxon>
        <taxon>Paramormyrops</taxon>
    </lineage>
</organism>
<dbReference type="PRINTS" id="PR00713">
    <property type="entry name" value="CNATPEPTIDE"/>
</dbReference>
<dbReference type="GO" id="GO:0097746">
    <property type="term" value="P:blood vessel diameter maintenance"/>
    <property type="evidence" value="ECO:0007669"/>
    <property type="project" value="UniProtKB-KW"/>
</dbReference>
<keyword evidence="9" id="KW-1185">Reference proteome</keyword>
<dbReference type="GeneTree" id="ENSGT00990000204670"/>
<dbReference type="PROSITE" id="PS00263">
    <property type="entry name" value="NATRIURETIC_PEPTIDE"/>
    <property type="match status" value="1"/>
</dbReference>
<reference evidence="8" key="1">
    <citation type="submission" date="2025-08" db="UniProtKB">
        <authorList>
            <consortium name="Ensembl"/>
        </authorList>
    </citation>
    <scope>IDENTIFICATION</scope>
</reference>
<evidence type="ECO:0000256" key="3">
    <source>
        <dbReference type="ARBA" id="ARBA00022525"/>
    </source>
</evidence>
<dbReference type="GO" id="GO:0006182">
    <property type="term" value="P:cGMP biosynthetic process"/>
    <property type="evidence" value="ECO:0007669"/>
    <property type="project" value="TreeGrafter"/>
</dbReference>
<evidence type="ECO:0000256" key="2">
    <source>
        <dbReference type="ARBA" id="ARBA00009041"/>
    </source>
</evidence>
<dbReference type="SMART" id="SM00183">
    <property type="entry name" value="NAT_PEP"/>
    <property type="match status" value="1"/>
</dbReference>
<dbReference type="Proteomes" id="UP000261540">
    <property type="component" value="Unplaced"/>
</dbReference>
<evidence type="ECO:0000313" key="9">
    <source>
        <dbReference type="Proteomes" id="UP000261540"/>
    </source>
</evidence>
<reference evidence="8" key="2">
    <citation type="submission" date="2025-09" db="UniProtKB">
        <authorList>
            <consortium name="Ensembl"/>
        </authorList>
    </citation>
    <scope>IDENTIFICATION</scope>
</reference>
<dbReference type="InterPro" id="IPR002406">
    <property type="entry name" value="C_natriurtcpep"/>
</dbReference>
<name>A0A3B3QIZ6_9TELE</name>
<keyword evidence="4" id="KW-0165">Cleavage on pair of basic residues</keyword>